<dbReference type="AlphaFoldDB" id="A0A8S1AJT0"/>
<dbReference type="EMBL" id="CADEBC010000525">
    <property type="protein sequence ID" value="CAB3246265.1"/>
    <property type="molecule type" value="Genomic_DNA"/>
</dbReference>
<dbReference type="Proteomes" id="UP000494106">
    <property type="component" value="Unassembled WGS sequence"/>
</dbReference>
<sequence length="175" mass="18164">MPPPCHSHYPRARRSPRPPQSNSGIAKRVYVRSRGAALSALNRVVAADQASLTRLPTQPSRSPLPGPSARSSTPPSAALTPTPGAGEEFFTLSSFSRPSSPPTPGPSTEGHRGRCPTRGDEGEADCPTAAGPQTGNGKPGPQTYQRHRYLPKGTGSATGKAGPCPTDPRLPSTVV</sequence>
<comment type="caution">
    <text evidence="2">The sequence shown here is derived from an EMBL/GenBank/DDBJ whole genome shotgun (WGS) entry which is preliminary data.</text>
</comment>
<protein>
    <submittedName>
        <fullName evidence="2">Uncharacterized protein</fullName>
    </submittedName>
</protein>
<evidence type="ECO:0000313" key="2">
    <source>
        <dbReference type="EMBL" id="CAB3246265.1"/>
    </source>
</evidence>
<evidence type="ECO:0000256" key="1">
    <source>
        <dbReference type="SAM" id="MobiDB-lite"/>
    </source>
</evidence>
<feature type="region of interest" description="Disordered" evidence="1">
    <location>
        <begin position="1"/>
        <end position="26"/>
    </location>
</feature>
<feature type="compositionally biased region" description="Basic and acidic residues" evidence="1">
    <location>
        <begin position="109"/>
        <end position="121"/>
    </location>
</feature>
<accession>A0A8S1AJT0</accession>
<feature type="compositionally biased region" description="Low complexity" evidence="1">
    <location>
        <begin position="67"/>
        <end position="98"/>
    </location>
</feature>
<name>A0A8S1AJT0_ARCPL</name>
<feature type="compositionally biased region" description="Polar residues" evidence="1">
    <location>
        <begin position="50"/>
        <end position="61"/>
    </location>
</feature>
<dbReference type="OrthoDB" id="10625067at2759"/>
<gene>
    <name evidence="2" type="ORF">APLA_LOCUS10799</name>
</gene>
<organism evidence="2 3">
    <name type="scientific">Arctia plantaginis</name>
    <name type="common">Wood tiger moth</name>
    <name type="synonym">Phalaena plantaginis</name>
    <dbReference type="NCBI Taxonomy" id="874455"/>
    <lineage>
        <taxon>Eukaryota</taxon>
        <taxon>Metazoa</taxon>
        <taxon>Ecdysozoa</taxon>
        <taxon>Arthropoda</taxon>
        <taxon>Hexapoda</taxon>
        <taxon>Insecta</taxon>
        <taxon>Pterygota</taxon>
        <taxon>Neoptera</taxon>
        <taxon>Endopterygota</taxon>
        <taxon>Lepidoptera</taxon>
        <taxon>Glossata</taxon>
        <taxon>Ditrysia</taxon>
        <taxon>Noctuoidea</taxon>
        <taxon>Erebidae</taxon>
        <taxon>Arctiinae</taxon>
        <taxon>Arctia</taxon>
    </lineage>
</organism>
<reference evidence="2 3" key="1">
    <citation type="submission" date="2020-04" db="EMBL/GenBank/DDBJ databases">
        <authorList>
            <person name="Wallbank WR R."/>
            <person name="Pardo Diaz C."/>
            <person name="Kozak K."/>
            <person name="Martin S."/>
            <person name="Jiggins C."/>
            <person name="Moest M."/>
            <person name="Warren A I."/>
            <person name="Byers J.R.P. K."/>
            <person name="Montejo-Kovacevich G."/>
            <person name="Yen C E."/>
        </authorList>
    </citation>
    <scope>NUCLEOTIDE SEQUENCE [LARGE SCALE GENOMIC DNA]</scope>
</reference>
<keyword evidence="3" id="KW-1185">Reference proteome</keyword>
<feature type="region of interest" description="Disordered" evidence="1">
    <location>
        <begin position="48"/>
        <end position="175"/>
    </location>
</feature>
<evidence type="ECO:0000313" key="3">
    <source>
        <dbReference type="Proteomes" id="UP000494106"/>
    </source>
</evidence>
<proteinExistence type="predicted"/>